<evidence type="ECO:0000259" key="5">
    <source>
        <dbReference type="PROSITE" id="PS50835"/>
    </source>
</evidence>
<dbReference type="GO" id="GO:0004888">
    <property type="term" value="F:transmembrane signaling receptor activity"/>
    <property type="evidence" value="ECO:0007669"/>
    <property type="project" value="TreeGrafter"/>
</dbReference>
<accession>A0AA88IQG8</accession>
<keyword evidence="7" id="KW-1185">Reference proteome</keyword>
<sequence>MLVSPSLPVAEGTSVTLGCKFRTDKILSNVFFYQNDKLIQNDTRVELNISAVSKSDEGFYKCEGKHSFSSQYKKSPQSWVSVKLSTAESSSFPVPLIVTLVCGVLTVILLMLLCCYRRLKDSWFIRSQSTNQSSATDHMISQDESQPKKNASLHSDVCLYELIKDPEDPEFDDSRDATYSSIELKNITNDKKKMAPEESSVYFDVKTPADDTLMYAEVHFLNPGKARKNKGKCSPAAAEEAVYSEVKLTQTLDR</sequence>
<dbReference type="AlphaFoldDB" id="A0AA88IQG8"/>
<evidence type="ECO:0000313" key="6">
    <source>
        <dbReference type="EMBL" id="KAK2809767.1"/>
    </source>
</evidence>
<dbReference type="GO" id="GO:0009897">
    <property type="term" value="C:external side of plasma membrane"/>
    <property type="evidence" value="ECO:0007669"/>
    <property type="project" value="TreeGrafter"/>
</dbReference>
<evidence type="ECO:0000313" key="7">
    <source>
        <dbReference type="Proteomes" id="UP001187415"/>
    </source>
</evidence>
<dbReference type="SMART" id="SM00409">
    <property type="entry name" value="IG"/>
    <property type="match status" value="1"/>
</dbReference>
<dbReference type="InterPro" id="IPR007110">
    <property type="entry name" value="Ig-like_dom"/>
</dbReference>
<dbReference type="Pfam" id="PF00047">
    <property type="entry name" value="ig"/>
    <property type="match status" value="1"/>
</dbReference>
<keyword evidence="1" id="KW-0732">Signal</keyword>
<dbReference type="PROSITE" id="PS50835">
    <property type="entry name" value="IG_LIKE"/>
    <property type="match status" value="1"/>
</dbReference>
<feature type="domain" description="Ig-like" evidence="5">
    <location>
        <begin position="1"/>
        <end position="81"/>
    </location>
</feature>
<feature type="transmembrane region" description="Helical" evidence="4">
    <location>
        <begin position="92"/>
        <end position="116"/>
    </location>
</feature>
<dbReference type="PANTHER" id="PTHR11481">
    <property type="entry name" value="IMMUNOGLOBULIN FC RECEPTOR"/>
    <property type="match status" value="1"/>
</dbReference>
<protein>
    <recommendedName>
        <fullName evidence="5">Ig-like domain-containing protein</fullName>
    </recommendedName>
</protein>
<reference evidence="6" key="1">
    <citation type="submission" date="2023-07" db="EMBL/GenBank/DDBJ databases">
        <title>Chromosome-level Genome Assembly of Striped Snakehead (Channa striata).</title>
        <authorList>
            <person name="Liu H."/>
        </authorList>
    </citation>
    <scope>NUCLEOTIDE SEQUENCE</scope>
    <source>
        <strain evidence="6">Gz</strain>
        <tissue evidence="6">Muscle</tissue>
    </source>
</reference>
<dbReference type="GO" id="GO:0007166">
    <property type="term" value="P:cell surface receptor signaling pathway"/>
    <property type="evidence" value="ECO:0007669"/>
    <property type="project" value="TreeGrafter"/>
</dbReference>
<keyword evidence="4" id="KW-1133">Transmembrane helix</keyword>
<name>A0AA88IQG8_CHASR</name>
<dbReference type="Proteomes" id="UP001187415">
    <property type="component" value="Unassembled WGS sequence"/>
</dbReference>
<evidence type="ECO:0000256" key="2">
    <source>
        <dbReference type="ARBA" id="ARBA00023157"/>
    </source>
</evidence>
<dbReference type="InterPro" id="IPR013151">
    <property type="entry name" value="Immunoglobulin_dom"/>
</dbReference>
<dbReference type="EMBL" id="JAUPFM010000289">
    <property type="protein sequence ID" value="KAK2809767.1"/>
    <property type="molecule type" value="Genomic_DNA"/>
</dbReference>
<dbReference type="GO" id="GO:0006955">
    <property type="term" value="P:immune response"/>
    <property type="evidence" value="ECO:0007669"/>
    <property type="project" value="TreeGrafter"/>
</dbReference>
<dbReference type="InterPro" id="IPR050488">
    <property type="entry name" value="Ig_Fc_receptor"/>
</dbReference>
<dbReference type="InterPro" id="IPR003599">
    <property type="entry name" value="Ig_sub"/>
</dbReference>
<evidence type="ECO:0000256" key="1">
    <source>
        <dbReference type="ARBA" id="ARBA00022729"/>
    </source>
</evidence>
<organism evidence="6 7">
    <name type="scientific">Channa striata</name>
    <name type="common">Snakehead murrel</name>
    <name type="synonym">Ophicephalus striatus</name>
    <dbReference type="NCBI Taxonomy" id="64152"/>
    <lineage>
        <taxon>Eukaryota</taxon>
        <taxon>Metazoa</taxon>
        <taxon>Chordata</taxon>
        <taxon>Craniata</taxon>
        <taxon>Vertebrata</taxon>
        <taxon>Euteleostomi</taxon>
        <taxon>Actinopterygii</taxon>
        <taxon>Neopterygii</taxon>
        <taxon>Teleostei</taxon>
        <taxon>Neoteleostei</taxon>
        <taxon>Acanthomorphata</taxon>
        <taxon>Anabantaria</taxon>
        <taxon>Anabantiformes</taxon>
        <taxon>Channoidei</taxon>
        <taxon>Channidae</taxon>
        <taxon>Channa</taxon>
    </lineage>
</organism>
<gene>
    <name evidence="6" type="ORF">Q5P01_000495</name>
</gene>
<keyword evidence="4" id="KW-0472">Membrane</keyword>
<dbReference type="SUPFAM" id="SSF48726">
    <property type="entry name" value="Immunoglobulin"/>
    <property type="match status" value="1"/>
</dbReference>
<comment type="caution">
    <text evidence="6">The sequence shown here is derived from an EMBL/GenBank/DDBJ whole genome shotgun (WGS) entry which is preliminary data.</text>
</comment>
<dbReference type="Gene3D" id="2.60.40.10">
    <property type="entry name" value="Immunoglobulins"/>
    <property type="match status" value="1"/>
</dbReference>
<keyword evidence="4" id="KW-0812">Transmembrane</keyword>
<proteinExistence type="predicted"/>
<dbReference type="PANTHER" id="PTHR11481:SF64">
    <property type="entry name" value="FC RECEPTOR-LIKE PROTEIN 4"/>
    <property type="match status" value="1"/>
</dbReference>
<keyword evidence="3" id="KW-0393">Immunoglobulin domain</keyword>
<keyword evidence="2" id="KW-1015">Disulfide bond</keyword>
<evidence type="ECO:0000256" key="3">
    <source>
        <dbReference type="ARBA" id="ARBA00023319"/>
    </source>
</evidence>
<dbReference type="InterPro" id="IPR036179">
    <property type="entry name" value="Ig-like_dom_sf"/>
</dbReference>
<dbReference type="InterPro" id="IPR013783">
    <property type="entry name" value="Ig-like_fold"/>
</dbReference>
<evidence type="ECO:0000256" key="4">
    <source>
        <dbReference type="SAM" id="Phobius"/>
    </source>
</evidence>